<dbReference type="GO" id="GO:0097367">
    <property type="term" value="F:carbohydrate derivative binding"/>
    <property type="evidence" value="ECO:0007669"/>
    <property type="project" value="InterPro"/>
</dbReference>
<dbReference type="Pfam" id="PF13580">
    <property type="entry name" value="SIS_2"/>
    <property type="match status" value="1"/>
</dbReference>
<dbReference type="PANTHER" id="PTHR30390">
    <property type="entry name" value="SEDOHEPTULOSE 7-PHOSPHATE ISOMERASE / DNAA INITIATOR-ASSOCIATING FACTOR FOR REPLICATION INITIATION"/>
    <property type="match status" value="1"/>
</dbReference>
<dbReference type="Gene3D" id="3.40.50.10490">
    <property type="entry name" value="Glucose-6-phosphate isomerase like protein, domain 1"/>
    <property type="match status" value="1"/>
</dbReference>
<comment type="caution">
    <text evidence="2">The sequence shown here is derived from an EMBL/GenBank/DDBJ whole genome shotgun (WGS) entry which is preliminary data.</text>
</comment>
<dbReference type="PROSITE" id="PS51464">
    <property type="entry name" value="SIS"/>
    <property type="match status" value="1"/>
</dbReference>
<dbReference type="InterPro" id="IPR035461">
    <property type="entry name" value="GmhA/DiaA"/>
</dbReference>
<dbReference type="GO" id="GO:1901135">
    <property type="term" value="P:carbohydrate derivative metabolic process"/>
    <property type="evidence" value="ECO:0007669"/>
    <property type="project" value="InterPro"/>
</dbReference>
<accession>X0XE11</accession>
<proteinExistence type="predicted"/>
<feature type="domain" description="SIS" evidence="1">
    <location>
        <begin position="1"/>
        <end position="171"/>
    </location>
</feature>
<dbReference type="InterPro" id="IPR001347">
    <property type="entry name" value="SIS_dom"/>
</dbReference>
<name>X0XE11_9ZZZZ</name>
<gene>
    <name evidence="2" type="ORF">S01H1_74190</name>
</gene>
<evidence type="ECO:0000259" key="1">
    <source>
        <dbReference type="PROSITE" id="PS51464"/>
    </source>
</evidence>
<organism evidence="2">
    <name type="scientific">marine sediment metagenome</name>
    <dbReference type="NCBI Taxonomy" id="412755"/>
    <lineage>
        <taxon>unclassified sequences</taxon>
        <taxon>metagenomes</taxon>
        <taxon>ecological metagenomes</taxon>
    </lineage>
</organism>
<dbReference type="EMBL" id="BARS01049612">
    <property type="protein sequence ID" value="GAG34888.1"/>
    <property type="molecule type" value="Genomic_DNA"/>
</dbReference>
<reference evidence="2" key="1">
    <citation type="journal article" date="2014" name="Front. Microbiol.">
        <title>High frequency of phylogenetically diverse reductive dehalogenase-homologous genes in deep subseafloor sedimentary metagenomes.</title>
        <authorList>
            <person name="Kawai M."/>
            <person name="Futagami T."/>
            <person name="Toyoda A."/>
            <person name="Takaki Y."/>
            <person name="Nishi S."/>
            <person name="Hori S."/>
            <person name="Arai W."/>
            <person name="Tsubouchi T."/>
            <person name="Morono Y."/>
            <person name="Uchiyama I."/>
            <person name="Ito T."/>
            <person name="Fujiyama A."/>
            <person name="Inagaki F."/>
            <person name="Takami H."/>
        </authorList>
    </citation>
    <scope>NUCLEOTIDE SEQUENCE</scope>
    <source>
        <strain evidence="2">Expedition CK06-06</strain>
    </source>
</reference>
<dbReference type="CDD" id="cd05006">
    <property type="entry name" value="SIS_GmhA"/>
    <property type="match status" value="1"/>
</dbReference>
<feature type="non-terminal residue" evidence="2">
    <location>
        <position position="1"/>
    </location>
</feature>
<dbReference type="AlphaFoldDB" id="X0XE11"/>
<dbReference type="SUPFAM" id="SSF53697">
    <property type="entry name" value="SIS domain"/>
    <property type="match status" value="1"/>
</dbReference>
<protein>
    <recommendedName>
        <fullName evidence="1">SIS domain-containing protein</fullName>
    </recommendedName>
</protein>
<evidence type="ECO:0000313" key="2">
    <source>
        <dbReference type="EMBL" id="GAG34888.1"/>
    </source>
</evidence>
<dbReference type="InterPro" id="IPR046348">
    <property type="entry name" value="SIS_dom_sf"/>
</dbReference>
<dbReference type="InterPro" id="IPR050099">
    <property type="entry name" value="SIS_GmhA/DiaA_subfam"/>
</dbReference>
<sequence length="171" mass="17847">YCSGGTLLLCGNGGSASDAEHWAGELLKGFRRNRPLTGQWLERLGPELGTKLQGALPAIPLTGFPALSSAYGNDVDSDYVFAQLVFGLGRAGDALVGISTSGGAGNVVLAMKVAAALGMRTVALTGRSGGEMAPLAEVSIRVPADETDRVQELHLPVYHTLSLMLEEEFFA</sequence>